<feature type="compositionally biased region" description="Basic and acidic residues" evidence="9">
    <location>
        <begin position="339"/>
        <end position="348"/>
    </location>
</feature>
<evidence type="ECO:0000256" key="3">
    <source>
        <dbReference type="ARBA" id="ARBA00022771"/>
    </source>
</evidence>
<name>A0A9P0A304_BEMTA</name>
<dbReference type="PROSITE" id="PS00344">
    <property type="entry name" value="GATA_ZN_FINGER_1"/>
    <property type="match status" value="1"/>
</dbReference>
<accession>A0A9P0A304</accession>
<dbReference type="PANTHER" id="PTHR10071:SF281">
    <property type="entry name" value="BOX A-BINDING FACTOR-RELATED"/>
    <property type="match status" value="1"/>
</dbReference>
<keyword evidence="7" id="KW-0539">Nucleus</keyword>
<evidence type="ECO:0000256" key="4">
    <source>
        <dbReference type="ARBA" id="ARBA00022833"/>
    </source>
</evidence>
<keyword evidence="5" id="KW-0805">Transcription regulation</keyword>
<comment type="subcellular location">
    <subcellularLocation>
        <location evidence="1">Nucleus</location>
    </subcellularLocation>
</comment>
<keyword evidence="2" id="KW-0479">Metal-binding</keyword>
<dbReference type="SMART" id="SM00401">
    <property type="entry name" value="ZnF_GATA"/>
    <property type="match status" value="1"/>
</dbReference>
<protein>
    <recommendedName>
        <fullName evidence="10">GATA-type domain-containing protein</fullName>
    </recommendedName>
</protein>
<dbReference type="InterPro" id="IPR039355">
    <property type="entry name" value="Transcription_factor_GATA"/>
</dbReference>
<dbReference type="GO" id="GO:0045165">
    <property type="term" value="P:cell fate commitment"/>
    <property type="evidence" value="ECO:0007669"/>
    <property type="project" value="TreeGrafter"/>
</dbReference>
<keyword evidence="12" id="KW-1185">Reference proteome</keyword>
<feature type="compositionally biased region" description="Basic and acidic residues" evidence="9">
    <location>
        <begin position="322"/>
        <end position="332"/>
    </location>
</feature>
<sequence>MGWLFVLGNPHKLIIGIELRVERVATRTSAPRAPGRDSSIPRVVTDASFECPSTRKGYRQSPRQQRDVPLFCHAKEKCRMNIQELPNFSGLKISTGFRLNQSSNDCLIKIKAKRFLIIFSCQRLDRKETWGSYGESDTSSPPWESAIVLALSLQSAARRAGTSCANCKTTTTTLWRRNQNGEPVCNACGLYYKLHNATQLRNPCGAPRALIACASGCARVEIKIPLPKLFSILRRSFPGLAAFMLAAEMFAAWLNTPLTSFLTCSDQFAFNISIGNHSGLGVVIVAGRVPAIFTRGVRDYLRGLALRGTKLNLACRGAENKEAFSRESRDPPSLRGRRREGTGRRASEPMDDEEMTSQECHRSVGGFAMQGNRLLGNQYLGDWVFSHNRSATIVPTMGRFRRPASIMPRNKIALLSDLILPRLIVKSKRGPFRAS</sequence>
<dbReference type="InterPro" id="IPR000679">
    <property type="entry name" value="Znf_GATA"/>
</dbReference>
<evidence type="ECO:0000256" key="7">
    <source>
        <dbReference type="ARBA" id="ARBA00023242"/>
    </source>
</evidence>
<keyword evidence="6" id="KW-0804">Transcription</keyword>
<dbReference type="GO" id="GO:0005634">
    <property type="term" value="C:nucleus"/>
    <property type="evidence" value="ECO:0007669"/>
    <property type="project" value="UniProtKB-SubCell"/>
</dbReference>
<proteinExistence type="predicted"/>
<dbReference type="GO" id="GO:0045944">
    <property type="term" value="P:positive regulation of transcription by RNA polymerase II"/>
    <property type="evidence" value="ECO:0007669"/>
    <property type="project" value="TreeGrafter"/>
</dbReference>
<keyword evidence="3 8" id="KW-0863">Zinc-finger</keyword>
<dbReference type="PROSITE" id="PS50114">
    <property type="entry name" value="GATA_ZN_FINGER_2"/>
    <property type="match status" value="1"/>
</dbReference>
<evidence type="ECO:0000256" key="1">
    <source>
        <dbReference type="ARBA" id="ARBA00004123"/>
    </source>
</evidence>
<dbReference type="SUPFAM" id="SSF57716">
    <property type="entry name" value="Glucocorticoid receptor-like (DNA-binding domain)"/>
    <property type="match status" value="1"/>
</dbReference>
<dbReference type="AlphaFoldDB" id="A0A9P0A304"/>
<dbReference type="GO" id="GO:0000978">
    <property type="term" value="F:RNA polymerase II cis-regulatory region sequence-specific DNA binding"/>
    <property type="evidence" value="ECO:0007669"/>
    <property type="project" value="TreeGrafter"/>
</dbReference>
<evidence type="ECO:0000313" key="11">
    <source>
        <dbReference type="EMBL" id="CAH0382169.1"/>
    </source>
</evidence>
<evidence type="ECO:0000256" key="9">
    <source>
        <dbReference type="SAM" id="MobiDB-lite"/>
    </source>
</evidence>
<evidence type="ECO:0000256" key="6">
    <source>
        <dbReference type="ARBA" id="ARBA00023163"/>
    </source>
</evidence>
<dbReference type="GO" id="GO:0000981">
    <property type="term" value="F:DNA-binding transcription factor activity, RNA polymerase II-specific"/>
    <property type="evidence" value="ECO:0007669"/>
    <property type="project" value="TreeGrafter"/>
</dbReference>
<dbReference type="InterPro" id="IPR013088">
    <property type="entry name" value="Znf_NHR/GATA"/>
</dbReference>
<dbReference type="GO" id="GO:0008270">
    <property type="term" value="F:zinc ion binding"/>
    <property type="evidence" value="ECO:0007669"/>
    <property type="project" value="UniProtKB-KW"/>
</dbReference>
<keyword evidence="4" id="KW-0862">Zinc</keyword>
<dbReference type="Pfam" id="PF00320">
    <property type="entry name" value="GATA"/>
    <property type="match status" value="1"/>
</dbReference>
<dbReference type="CDD" id="cd00202">
    <property type="entry name" value="ZnF_GATA"/>
    <property type="match status" value="1"/>
</dbReference>
<reference evidence="11" key="1">
    <citation type="submission" date="2021-12" db="EMBL/GenBank/DDBJ databases">
        <authorList>
            <person name="King R."/>
        </authorList>
    </citation>
    <scope>NUCLEOTIDE SEQUENCE</scope>
</reference>
<evidence type="ECO:0000256" key="8">
    <source>
        <dbReference type="PROSITE-ProRule" id="PRU00094"/>
    </source>
</evidence>
<evidence type="ECO:0000256" key="2">
    <source>
        <dbReference type="ARBA" id="ARBA00022723"/>
    </source>
</evidence>
<feature type="region of interest" description="Disordered" evidence="9">
    <location>
        <begin position="322"/>
        <end position="357"/>
    </location>
</feature>
<dbReference type="PANTHER" id="PTHR10071">
    <property type="entry name" value="TRANSCRIPTION FACTOR GATA FAMILY MEMBER"/>
    <property type="match status" value="1"/>
</dbReference>
<dbReference type="PRINTS" id="PR00619">
    <property type="entry name" value="GATAZNFINGER"/>
</dbReference>
<dbReference type="Proteomes" id="UP001152759">
    <property type="component" value="Chromosome 1"/>
</dbReference>
<evidence type="ECO:0000313" key="12">
    <source>
        <dbReference type="Proteomes" id="UP001152759"/>
    </source>
</evidence>
<gene>
    <name evidence="11" type="ORF">BEMITA_LOCUS1745</name>
</gene>
<feature type="domain" description="GATA-type" evidence="10">
    <location>
        <begin position="158"/>
        <end position="199"/>
    </location>
</feature>
<dbReference type="GO" id="GO:0000122">
    <property type="term" value="P:negative regulation of transcription by RNA polymerase II"/>
    <property type="evidence" value="ECO:0007669"/>
    <property type="project" value="TreeGrafter"/>
</dbReference>
<evidence type="ECO:0000256" key="5">
    <source>
        <dbReference type="ARBA" id="ARBA00023015"/>
    </source>
</evidence>
<organism evidence="11 12">
    <name type="scientific">Bemisia tabaci</name>
    <name type="common">Sweetpotato whitefly</name>
    <name type="synonym">Aleurodes tabaci</name>
    <dbReference type="NCBI Taxonomy" id="7038"/>
    <lineage>
        <taxon>Eukaryota</taxon>
        <taxon>Metazoa</taxon>
        <taxon>Ecdysozoa</taxon>
        <taxon>Arthropoda</taxon>
        <taxon>Hexapoda</taxon>
        <taxon>Insecta</taxon>
        <taxon>Pterygota</taxon>
        <taxon>Neoptera</taxon>
        <taxon>Paraneoptera</taxon>
        <taxon>Hemiptera</taxon>
        <taxon>Sternorrhyncha</taxon>
        <taxon>Aleyrodoidea</taxon>
        <taxon>Aleyrodidae</taxon>
        <taxon>Aleyrodinae</taxon>
        <taxon>Bemisia</taxon>
    </lineage>
</organism>
<evidence type="ECO:0000259" key="10">
    <source>
        <dbReference type="PROSITE" id="PS50114"/>
    </source>
</evidence>
<dbReference type="Gene3D" id="3.30.50.10">
    <property type="entry name" value="Erythroid Transcription Factor GATA-1, subunit A"/>
    <property type="match status" value="1"/>
</dbReference>
<dbReference type="EMBL" id="OU963862">
    <property type="protein sequence ID" value="CAH0382169.1"/>
    <property type="molecule type" value="Genomic_DNA"/>
</dbReference>